<keyword evidence="4" id="KW-1185">Reference proteome</keyword>
<name>A0A6I1I260_9BURK</name>
<evidence type="ECO:0000256" key="1">
    <source>
        <dbReference type="SAM" id="MobiDB-lite"/>
    </source>
</evidence>
<dbReference type="Proteomes" id="UP000468717">
    <property type="component" value="Unassembled WGS sequence"/>
</dbReference>
<gene>
    <name evidence="3" type="ORF">GCN75_10275</name>
</gene>
<protein>
    <recommendedName>
        <fullName evidence="5">CopL family metal-binding regulatory protein</fullName>
    </recommendedName>
</protein>
<feature type="region of interest" description="Disordered" evidence="1">
    <location>
        <begin position="123"/>
        <end position="143"/>
    </location>
</feature>
<proteinExistence type="predicted"/>
<dbReference type="AlphaFoldDB" id="A0A6I1I260"/>
<feature type="signal peptide" evidence="2">
    <location>
        <begin position="1"/>
        <end position="27"/>
    </location>
</feature>
<evidence type="ECO:0000256" key="2">
    <source>
        <dbReference type="SAM" id="SignalP"/>
    </source>
</evidence>
<comment type="caution">
    <text evidence="3">The sequence shown here is derived from an EMBL/GenBank/DDBJ whole genome shotgun (WGS) entry which is preliminary data.</text>
</comment>
<sequence length="143" mass="14977">MNRAFFRFLARSLLWLLAVTLPLQGFASAMRSCCVDELAVAVAAVHAPAQAQTPQCHDMGDMADMAMPDQPMKMAMDDGGATHHGHDCSNHGACTVGATAPPGMPALHALTLRAPPPALAPDSLFAGHIPSGLERPPRSTRSA</sequence>
<dbReference type="EMBL" id="WFLI01000009">
    <property type="protein sequence ID" value="KAB8065024.1"/>
    <property type="molecule type" value="Genomic_DNA"/>
</dbReference>
<keyword evidence="2" id="KW-0732">Signal</keyword>
<organism evidence="3 4">
    <name type="scientific">Janthinobacterium violaceinigrum</name>
    <dbReference type="NCBI Taxonomy" id="2654252"/>
    <lineage>
        <taxon>Bacteria</taxon>
        <taxon>Pseudomonadati</taxon>
        <taxon>Pseudomonadota</taxon>
        <taxon>Betaproteobacteria</taxon>
        <taxon>Burkholderiales</taxon>
        <taxon>Oxalobacteraceae</taxon>
        <taxon>Janthinobacterium</taxon>
    </lineage>
</organism>
<evidence type="ECO:0000313" key="3">
    <source>
        <dbReference type="EMBL" id="KAB8065024.1"/>
    </source>
</evidence>
<evidence type="ECO:0000313" key="4">
    <source>
        <dbReference type="Proteomes" id="UP000468717"/>
    </source>
</evidence>
<feature type="chain" id="PRO_5026291626" description="CopL family metal-binding regulatory protein" evidence="2">
    <location>
        <begin position="28"/>
        <end position="143"/>
    </location>
</feature>
<accession>A0A6I1I260</accession>
<evidence type="ECO:0008006" key="5">
    <source>
        <dbReference type="Google" id="ProtNLM"/>
    </source>
</evidence>
<reference evidence="3 4" key="1">
    <citation type="submission" date="2019-10" db="EMBL/GenBank/DDBJ databases">
        <title>Three novel species isolated from a subtropical stream in China.</title>
        <authorList>
            <person name="Lu H."/>
        </authorList>
    </citation>
    <scope>NUCLEOTIDE SEQUENCE [LARGE SCALE GENOMIC DNA]</scope>
    <source>
        <strain evidence="3 4">FT13W</strain>
    </source>
</reference>
<dbReference type="RefSeq" id="WP_152282432.1">
    <property type="nucleotide sequence ID" value="NZ_WFLI01000009.1"/>
</dbReference>